<dbReference type="Pfam" id="PF01032">
    <property type="entry name" value="FecCD"/>
    <property type="match status" value="1"/>
</dbReference>
<evidence type="ECO:0000256" key="1">
    <source>
        <dbReference type="ARBA" id="ARBA00004651"/>
    </source>
</evidence>
<organism evidence="9 10">
    <name type="scientific">Paenibacillus gansuensis</name>
    <dbReference type="NCBI Taxonomy" id="306542"/>
    <lineage>
        <taxon>Bacteria</taxon>
        <taxon>Bacillati</taxon>
        <taxon>Bacillota</taxon>
        <taxon>Bacilli</taxon>
        <taxon>Bacillales</taxon>
        <taxon>Paenibacillaceae</taxon>
        <taxon>Paenibacillus</taxon>
    </lineage>
</organism>
<name>A0ABW5P8E6_9BACL</name>
<dbReference type="Gene3D" id="1.10.3470.10">
    <property type="entry name" value="ABC transporter involved in vitamin B12 uptake, BtuC"/>
    <property type="match status" value="1"/>
</dbReference>
<feature type="transmembrane region" description="Helical" evidence="8">
    <location>
        <begin position="88"/>
        <end position="107"/>
    </location>
</feature>
<evidence type="ECO:0000256" key="6">
    <source>
        <dbReference type="ARBA" id="ARBA00022989"/>
    </source>
</evidence>
<feature type="transmembrane region" description="Helical" evidence="8">
    <location>
        <begin position="7"/>
        <end position="28"/>
    </location>
</feature>
<dbReference type="RefSeq" id="WP_377600246.1">
    <property type="nucleotide sequence ID" value="NZ_JBHUME010000002.1"/>
</dbReference>
<gene>
    <name evidence="9" type="ORF">ACFSUF_03260</name>
</gene>
<feature type="transmembrane region" description="Helical" evidence="8">
    <location>
        <begin position="56"/>
        <end position="76"/>
    </location>
</feature>
<comment type="similarity">
    <text evidence="2">Belongs to the binding-protein-dependent transport system permease family. FecCD subfamily.</text>
</comment>
<keyword evidence="10" id="KW-1185">Reference proteome</keyword>
<dbReference type="SUPFAM" id="SSF81345">
    <property type="entry name" value="ABC transporter involved in vitamin B12 uptake, BtuC"/>
    <property type="match status" value="1"/>
</dbReference>
<keyword evidence="6 8" id="KW-1133">Transmembrane helix</keyword>
<dbReference type="InterPro" id="IPR037294">
    <property type="entry name" value="ABC_BtuC-like"/>
</dbReference>
<sequence length="334" mass="34930">MLKKPSVLFVLLLAIIGVIFLSLSIGTIRVTPLEVLKSLAGMGSEQSRLILFDFRLPRIVLAMLIGAALALSGAVLQAVSGNDIADPGILGINAGAGFGVVLFLWAVQGNSYNELGSLSVLSMPISAIAGAMAASVLVYRLAWKGGITSTRLLLVGVAVHAAFSSALIIVQLKMDDGDFMRATIWLSGSIWGSNWTYVWAILPWIVLLIPYVVYKARMLDVLSLGDGLATGLGVPVERQRRRLLLASVALAGAGVAAGGGIAFIGLAAPHLAKRLVGPKHALLIPASALMGALLLLLADTIGKNILPPSEIPVGLVISIIGAPYFIYLLLRSKS</sequence>
<feature type="transmembrane region" description="Helical" evidence="8">
    <location>
        <begin position="310"/>
        <end position="330"/>
    </location>
</feature>
<evidence type="ECO:0000313" key="9">
    <source>
        <dbReference type="EMBL" id="MFD2611438.1"/>
    </source>
</evidence>
<keyword evidence="5 8" id="KW-0812">Transmembrane</keyword>
<feature type="transmembrane region" description="Helical" evidence="8">
    <location>
        <begin position="119"/>
        <end position="140"/>
    </location>
</feature>
<dbReference type="PANTHER" id="PTHR30472:SF64">
    <property type="entry name" value="IRON(3+)-HYDROXAMATE IMPORT SYSTEM PERMEASE PROTEIN FHUG"/>
    <property type="match status" value="1"/>
</dbReference>
<dbReference type="Proteomes" id="UP001597541">
    <property type="component" value="Unassembled WGS sequence"/>
</dbReference>
<evidence type="ECO:0000256" key="4">
    <source>
        <dbReference type="ARBA" id="ARBA00022475"/>
    </source>
</evidence>
<evidence type="ECO:0000256" key="2">
    <source>
        <dbReference type="ARBA" id="ARBA00007935"/>
    </source>
</evidence>
<comment type="caution">
    <text evidence="9">The sequence shown here is derived from an EMBL/GenBank/DDBJ whole genome shotgun (WGS) entry which is preliminary data.</text>
</comment>
<evidence type="ECO:0000256" key="3">
    <source>
        <dbReference type="ARBA" id="ARBA00022448"/>
    </source>
</evidence>
<dbReference type="CDD" id="cd06550">
    <property type="entry name" value="TM_ABC_iron-siderophores_like"/>
    <property type="match status" value="1"/>
</dbReference>
<evidence type="ECO:0000256" key="7">
    <source>
        <dbReference type="ARBA" id="ARBA00023136"/>
    </source>
</evidence>
<accession>A0ABW5P8E6</accession>
<feature type="transmembrane region" description="Helical" evidence="8">
    <location>
        <begin position="280"/>
        <end position="298"/>
    </location>
</feature>
<evidence type="ECO:0000256" key="5">
    <source>
        <dbReference type="ARBA" id="ARBA00022692"/>
    </source>
</evidence>
<evidence type="ECO:0000313" key="10">
    <source>
        <dbReference type="Proteomes" id="UP001597541"/>
    </source>
</evidence>
<feature type="transmembrane region" description="Helical" evidence="8">
    <location>
        <begin position="243"/>
        <end position="268"/>
    </location>
</feature>
<keyword evidence="7 8" id="KW-0472">Membrane</keyword>
<keyword evidence="3" id="KW-0813">Transport</keyword>
<feature type="transmembrane region" description="Helical" evidence="8">
    <location>
        <begin position="152"/>
        <end position="174"/>
    </location>
</feature>
<comment type="subcellular location">
    <subcellularLocation>
        <location evidence="1">Cell membrane</location>
        <topology evidence="1">Multi-pass membrane protein</topology>
    </subcellularLocation>
</comment>
<proteinExistence type="inferred from homology"/>
<dbReference type="InterPro" id="IPR000522">
    <property type="entry name" value="ABC_transptr_permease_BtuC"/>
</dbReference>
<protein>
    <submittedName>
        <fullName evidence="9">FecCD family ABC transporter permease</fullName>
    </submittedName>
</protein>
<dbReference type="PANTHER" id="PTHR30472">
    <property type="entry name" value="FERRIC ENTEROBACTIN TRANSPORT SYSTEM PERMEASE PROTEIN"/>
    <property type="match status" value="1"/>
</dbReference>
<feature type="transmembrane region" description="Helical" evidence="8">
    <location>
        <begin position="194"/>
        <end position="214"/>
    </location>
</feature>
<reference evidence="10" key="1">
    <citation type="journal article" date="2019" name="Int. J. Syst. Evol. Microbiol.">
        <title>The Global Catalogue of Microorganisms (GCM) 10K type strain sequencing project: providing services to taxonomists for standard genome sequencing and annotation.</title>
        <authorList>
            <consortium name="The Broad Institute Genomics Platform"/>
            <consortium name="The Broad Institute Genome Sequencing Center for Infectious Disease"/>
            <person name="Wu L."/>
            <person name="Ma J."/>
        </authorList>
    </citation>
    <scope>NUCLEOTIDE SEQUENCE [LARGE SCALE GENOMIC DNA]</scope>
    <source>
        <strain evidence="10">KCTC 3950</strain>
    </source>
</reference>
<dbReference type="EMBL" id="JBHUME010000002">
    <property type="protein sequence ID" value="MFD2611438.1"/>
    <property type="molecule type" value="Genomic_DNA"/>
</dbReference>
<evidence type="ECO:0000256" key="8">
    <source>
        <dbReference type="SAM" id="Phobius"/>
    </source>
</evidence>
<keyword evidence="4" id="KW-1003">Cell membrane</keyword>